<feature type="compositionally biased region" description="Basic residues" evidence="1">
    <location>
        <begin position="55"/>
        <end position="70"/>
    </location>
</feature>
<evidence type="ECO:0000256" key="1">
    <source>
        <dbReference type="SAM" id="MobiDB-lite"/>
    </source>
</evidence>
<feature type="region of interest" description="Disordered" evidence="1">
    <location>
        <begin position="91"/>
        <end position="134"/>
    </location>
</feature>
<name>A0A5J9WSY9_9POAL</name>
<sequence>MLAQLPFSSHRSPAPTNQVGAANKVSAAVQRRQPRKAAATAQPYPIAAITDVPRRSRHRRSLVASRRRPPRLSSLANPAAIAYVRSLAKVHYKRQPPSSTEADEGPSPPMYTQREERTEDAMELQGSSYTTMDY</sequence>
<dbReference type="EMBL" id="RWGY01000002">
    <property type="protein sequence ID" value="TVU51233.1"/>
    <property type="molecule type" value="Genomic_DNA"/>
</dbReference>
<evidence type="ECO:0000313" key="3">
    <source>
        <dbReference type="Proteomes" id="UP000324897"/>
    </source>
</evidence>
<gene>
    <name evidence="2" type="ORF">EJB05_02643</name>
</gene>
<evidence type="ECO:0000313" key="2">
    <source>
        <dbReference type="EMBL" id="TVU51233.1"/>
    </source>
</evidence>
<dbReference type="Proteomes" id="UP000324897">
    <property type="component" value="Chromosome 6"/>
</dbReference>
<feature type="compositionally biased region" description="Polar residues" evidence="1">
    <location>
        <begin position="125"/>
        <end position="134"/>
    </location>
</feature>
<organism evidence="2 3">
    <name type="scientific">Eragrostis curvula</name>
    <name type="common">weeping love grass</name>
    <dbReference type="NCBI Taxonomy" id="38414"/>
    <lineage>
        <taxon>Eukaryota</taxon>
        <taxon>Viridiplantae</taxon>
        <taxon>Streptophyta</taxon>
        <taxon>Embryophyta</taxon>
        <taxon>Tracheophyta</taxon>
        <taxon>Spermatophyta</taxon>
        <taxon>Magnoliopsida</taxon>
        <taxon>Liliopsida</taxon>
        <taxon>Poales</taxon>
        <taxon>Poaceae</taxon>
        <taxon>PACMAD clade</taxon>
        <taxon>Chloridoideae</taxon>
        <taxon>Eragrostideae</taxon>
        <taxon>Eragrostidinae</taxon>
        <taxon>Eragrostis</taxon>
    </lineage>
</organism>
<keyword evidence="3" id="KW-1185">Reference proteome</keyword>
<protein>
    <submittedName>
        <fullName evidence="2">Uncharacterized protein</fullName>
    </submittedName>
</protein>
<dbReference type="Gramene" id="TVU51233">
    <property type="protein sequence ID" value="TVU51233"/>
    <property type="gene ID" value="EJB05_02643"/>
</dbReference>
<feature type="non-terminal residue" evidence="2">
    <location>
        <position position="1"/>
    </location>
</feature>
<accession>A0A5J9WSY9</accession>
<comment type="caution">
    <text evidence="2">The sequence shown here is derived from an EMBL/GenBank/DDBJ whole genome shotgun (WGS) entry which is preliminary data.</text>
</comment>
<proteinExistence type="predicted"/>
<feature type="compositionally biased region" description="Polar residues" evidence="1">
    <location>
        <begin position="1"/>
        <end position="20"/>
    </location>
</feature>
<dbReference type="AlphaFoldDB" id="A0A5J9WSY9"/>
<reference evidence="2 3" key="1">
    <citation type="journal article" date="2019" name="Sci. Rep.">
        <title>A high-quality genome of Eragrostis curvula grass provides insights into Poaceae evolution and supports new strategies to enhance forage quality.</title>
        <authorList>
            <person name="Carballo J."/>
            <person name="Santos B.A.C.M."/>
            <person name="Zappacosta D."/>
            <person name="Garbus I."/>
            <person name="Selva J.P."/>
            <person name="Gallo C.A."/>
            <person name="Diaz A."/>
            <person name="Albertini E."/>
            <person name="Caccamo M."/>
            <person name="Echenique V."/>
        </authorList>
    </citation>
    <scope>NUCLEOTIDE SEQUENCE [LARGE SCALE GENOMIC DNA]</scope>
    <source>
        <strain evidence="3">cv. Victoria</strain>
        <tissue evidence="2">Leaf</tissue>
    </source>
</reference>
<feature type="compositionally biased region" description="Low complexity" evidence="1">
    <location>
        <begin position="37"/>
        <end position="50"/>
    </location>
</feature>
<feature type="region of interest" description="Disordered" evidence="1">
    <location>
        <begin position="1"/>
        <end position="73"/>
    </location>
</feature>